<reference evidence="4 5" key="1">
    <citation type="submission" date="2016-10" db="EMBL/GenBank/DDBJ databases">
        <authorList>
            <person name="de Groot N.N."/>
        </authorList>
    </citation>
    <scope>NUCLEOTIDE SEQUENCE [LARGE SCALE GENOMIC DNA]</scope>
    <source>
        <strain evidence="4 5">CGMCC 4.7037</strain>
    </source>
</reference>
<dbReference type="Gene3D" id="3.40.190.10">
    <property type="entry name" value="Periplasmic binding protein-like II"/>
    <property type="match status" value="2"/>
</dbReference>
<evidence type="ECO:0000256" key="1">
    <source>
        <dbReference type="ARBA" id="ARBA00004418"/>
    </source>
</evidence>
<dbReference type="PANTHER" id="PTHR30024">
    <property type="entry name" value="ALIPHATIC SULFONATES-BINDING PROTEIN-RELATED"/>
    <property type="match status" value="1"/>
</dbReference>
<proteinExistence type="inferred from homology"/>
<dbReference type="AlphaFoldDB" id="A0A1H5UQF7"/>
<dbReference type="PANTHER" id="PTHR30024:SF47">
    <property type="entry name" value="TAURINE-BINDING PERIPLASMIC PROTEIN"/>
    <property type="match status" value="1"/>
</dbReference>
<name>A0A1H5UQF7_9ACTN</name>
<evidence type="ECO:0000313" key="5">
    <source>
        <dbReference type="Proteomes" id="UP000236732"/>
    </source>
</evidence>
<keyword evidence="3" id="KW-0732">Signal</keyword>
<gene>
    <name evidence="4" type="ORF">SAMN05444920_101608</name>
</gene>
<evidence type="ECO:0000256" key="2">
    <source>
        <dbReference type="ARBA" id="ARBA00010742"/>
    </source>
</evidence>
<dbReference type="Proteomes" id="UP000236732">
    <property type="component" value="Unassembled WGS sequence"/>
</dbReference>
<evidence type="ECO:0000256" key="3">
    <source>
        <dbReference type="ARBA" id="ARBA00022729"/>
    </source>
</evidence>
<dbReference type="RefSeq" id="WP_103954145.1">
    <property type="nucleotide sequence ID" value="NZ_FNVT01000001.1"/>
</dbReference>
<evidence type="ECO:0000313" key="4">
    <source>
        <dbReference type="EMBL" id="SEF77312.1"/>
    </source>
</evidence>
<keyword evidence="5" id="KW-1185">Reference proteome</keyword>
<protein>
    <submittedName>
        <fullName evidence="4">ABC-type nitrate/sulfonate/bicarbonate transport system, substrate-binding protein</fullName>
    </submittedName>
</protein>
<dbReference type="GO" id="GO:0042597">
    <property type="term" value="C:periplasmic space"/>
    <property type="evidence" value="ECO:0007669"/>
    <property type="project" value="UniProtKB-SubCell"/>
</dbReference>
<organism evidence="4 5">
    <name type="scientific">Nonomuraea solani</name>
    <dbReference type="NCBI Taxonomy" id="1144553"/>
    <lineage>
        <taxon>Bacteria</taxon>
        <taxon>Bacillati</taxon>
        <taxon>Actinomycetota</taxon>
        <taxon>Actinomycetes</taxon>
        <taxon>Streptosporangiales</taxon>
        <taxon>Streptosporangiaceae</taxon>
        <taxon>Nonomuraea</taxon>
    </lineage>
</organism>
<sequence>MSRPLTVGAFSPSVLLRTAQRLGLPDVAEVPVASSPAQFRALLKGEIDAALTSPDNVIAYRHVPANPLGLTADVRIVSAVDRGLGLALYGRPGLGSAAELAGEVVGVDVPDSGYAFALYAALEALGLRPGDYRLATLGSTPRRLEALLSGGCAATMLNAGADLRAEDAGAVRLAGVPRPYLGTVLCSLGAAPAVRTLADTLRETTTAILAGRVDDLVTEEAATALRLPPAAAARYLRRLKDPDEGLVAGGRADVESLSTVLGLRRRYGTAPDGDLLSDLGDERGR</sequence>
<dbReference type="OrthoDB" id="3664795at2"/>
<comment type="subcellular location">
    <subcellularLocation>
        <location evidence="1">Periplasm</location>
    </subcellularLocation>
</comment>
<accession>A0A1H5UQF7</accession>
<dbReference type="SUPFAM" id="SSF53850">
    <property type="entry name" value="Periplasmic binding protein-like II"/>
    <property type="match status" value="1"/>
</dbReference>
<comment type="similarity">
    <text evidence="2">Belongs to the bacterial solute-binding protein SsuA/TauA family.</text>
</comment>
<dbReference type="EMBL" id="FNVT01000001">
    <property type="protein sequence ID" value="SEF77312.1"/>
    <property type="molecule type" value="Genomic_DNA"/>
</dbReference>